<evidence type="ECO:0000313" key="13">
    <source>
        <dbReference type="EMBL" id="KAJ9587153.1"/>
    </source>
</evidence>
<dbReference type="GO" id="GO:0015098">
    <property type="term" value="F:molybdate ion transmembrane transporter activity"/>
    <property type="evidence" value="ECO:0007669"/>
    <property type="project" value="InterPro"/>
</dbReference>
<evidence type="ECO:0000256" key="6">
    <source>
        <dbReference type="ARBA" id="ARBA00022692"/>
    </source>
</evidence>
<evidence type="ECO:0000256" key="7">
    <source>
        <dbReference type="ARBA" id="ARBA00022989"/>
    </source>
</evidence>
<dbReference type="InterPro" id="IPR008509">
    <property type="entry name" value="MOT2/MFSD5"/>
</dbReference>
<keyword evidence="8" id="KW-0406">Ion transport</keyword>
<feature type="non-terminal residue" evidence="13">
    <location>
        <position position="1"/>
    </location>
</feature>
<feature type="non-terminal residue" evidence="13">
    <location>
        <position position="432"/>
    </location>
</feature>
<organism evidence="13 14">
    <name type="scientific">Diploptera punctata</name>
    <name type="common">Pacific beetle cockroach</name>
    <dbReference type="NCBI Taxonomy" id="6984"/>
    <lineage>
        <taxon>Eukaryota</taxon>
        <taxon>Metazoa</taxon>
        <taxon>Ecdysozoa</taxon>
        <taxon>Arthropoda</taxon>
        <taxon>Hexapoda</taxon>
        <taxon>Insecta</taxon>
        <taxon>Pterygota</taxon>
        <taxon>Neoptera</taxon>
        <taxon>Polyneoptera</taxon>
        <taxon>Dictyoptera</taxon>
        <taxon>Blattodea</taxon>
        <taxon>Blaberoidea</taxon>
        <taxon>Blaberidae</taxon>
        <taxon>Diplopterinae</taxon>
        <taxon>Diploptera</taxon>
    </lineage>
</organism>
<feature type="transmembrane region" description="Helical" evidence="12">
    <location>
        <begin position="230"/>
        <end position="252"/>
    </location>
</feature>
<dbReference type="InterPro" id="IPR036259">
    <property type="entry name" value="MFS_trans_sf"/>
</dbReference>
<feature type="transmembrane region" description="Helical" evidence="12">
    <location>
        <begin position="402"/>
        <end position="421"/>
    </location>
</feature>
<dbReference type="Proteomes" id="UP001233999">
    <property type="component" value="Unassembled WGS sequence"/>
</dbReference>
<feature type="transmembrane region" description="Helical" evidence="12">
    <location>
        <begin position="154"/>
        <end position="171"/>
    </location>
</feature>
<keyword evidence="7 12" id="KW-1133">Transmembrane helix</keyword>
<proteinExistence type="predicted"/>
<feature type="transmembrane region" description="Helical" evidence="12">
    <location>
        <begin position="108"/>
        <end position="133"/>
    </location>
</feature>
<reference evidence="13" key="1">
    <citation type="journal article" date="2023" name="IScience">
        <title>Live-bearing cockroach genome reveals convergent evolutionary mechanisms linked to viviparity in insects and beyond.</title>
        <authorList>
            <person name="Fouks B."/>
            <person name="Harrison M.C."/>
            <person name="Mikhailova A.A."/>
            <person name="Marchal E."/>
            <person name="English S."/>
            <person name="Carruthers M."/>
            <person name="Jennings E.C."/>
            <person name="Chiamaka E.L."/>
            <person name="Frigard R.A."/>
            <person name="Pippel M."/>
            <person name="Attardo G.M."/>
            <person name="Benoit J.B."/>
            <person name="Bornberg-Bauer E."/>
            <person name="Tobe S.S."/>
        </authorList>
    </citation>
    <scope>NUCLEOTIDE SEQUENCE</scope>
    <source>
        <strain evidence="13">Stay&amp;Tobe</strain>
    </source>
</reference>
<keyword evidence="4" id="KW-0813">Transport</keyword>
<dbReference type="Gene3D" id="1.20.1250.20">
    <property type="entry name" value="MFS general substrate transporter like domains"/>
    <property type="match status" value="1"/>
</dbReference>
<feature type="transmembrane region" description="Helical" evidence="12">
    <location>
        <begin position="24"/>
        <end position="43"/>
    </location>
</feature>
<protein>
    <recommendedName>
        <fullName evidence="3">Molybdate-anion transporter</fullName>
    </recommendedName>
    <alternativeName>
        <fullName evidence="10">Major facilitator superfamily domain-containing protein 5</fullName>
    </alternativeName>
    <alternativeName>
        <fullName evidence="11">Molybdate transporter 2 homolog</fullName>
    </alternativeName>
</protein>
<dbReference type="CDD" id="cd17487">
    <property type="entry name" value="MFS_MFSD5_like"/>
    <property type="match status" value="1"/>
</dbReference>
<feature type="transmembrane region" description="Helical" evidence="12">
    <location>
        <begin position="296"/>
        <end position="318"/>
    </location>
</feature>
<comment type="subcellular location">
    <subcellularLocation>
        <location evidence="2">Cell membrane</location>
        <topology evidence="2">Multi-pass membrane protein</topology>
    </subcellularLocation>
</comment>
<dbReference type="SUPFAM" id="SSF103473">
    <property type="entry name" value="MFS general substrate transporter"/>
    <property type="match status" value="1"/>
</dbReference>
<feature type="transmembrane region" description="Helical" evidence="12">
    <location>
        <begin position="264"/>
        <end position="284"/>
    </location>
</feature>
<feature type="transmembrane region" description="Helical" evidence="12">
    <location>
        <begin position="85"/>
        <end position="102"/>
    </location>
</feature>
<evidence type="ECO:0000256" key="10">
    <source>
        <dbReference type="ARBA" id="ARBA00030646"/>
    </source>
</evidence>
<evidence type="ECO:0000256" key="4">
    <source>
        <dbReference type="ARBA" id="ARBA00022448"/>
    </source>
</evidence>
<evidence type="ECO:0000256" key="8">
    <source>
        <dbReference type="ARBA" id="ARBA00023065"/>
    </source>
</evidence>
<evidence type="ECO:0000256" key="11">
    <source>
        <dbReference type="ARBA" id="ARBA00032555"/>
    </source>
</evidence>
<dbReference type="PANTHER" id="PTHR23516:SF1">
    <property type="entry name" value="MOLYBDATE-ANION TRANSPORTER"/>
    <property type="match status" value="1"/>
</dbReference>
<dbReference type="EMBL" id="JASPKZ010006478">
    <property type="protein sequence ID" value="KAJ9587153.1"/>
    <property type="molecule type" value="Genomic_DNA"/>
</dbReference>
<gene>
    <name evidence="13" type="ORF">L9F63_019327</name>
</gene>
<evidence type="ECO:0000256" key="1">
    <source>
        <dbReference type="ARBA" id="ARBA00003019"/>
    </source>
</evidence>
<feature type="transmembrane region" description="Helical" evidence="12">
    <location>
        <begin position="183"/>
        <end position="201"/>
    </location>
</feature>
<feature type="transmembrane region" description="Helical" evidence="12">
    <location>
        <begin position="330"/>
        <end position="350"/>
    </location>
</feature>
<sequence length="432" mass="48916">NYALINEGKFHERYEKFHELQRQFFAVYFLATFSDWLQGPYIYQVYSNYGYSEPQIALLYVSGFFSSMVFGTGVGMLADKFGRKRLCIAYSALYAVSCLTKLSPNFVILLIGRILGGVCTSILFSTFEAWYIYQHVQKYHFPHECINLTLAKATFYNGVLAIGAGVVSNVAVEWCNWGPVSPFMIAVPCLLASGVLAKYLWEENNINTGSLTIASYKCTDMRSIFKTPNLLKLGFIQSLYESVMYTFVFLWTPVLEPLKPPLGIVFSCYMLCIMIGSSIYSFLIANKYTSEKLLKYSLITALVSLVLLAGTMKLMHIYPLSIGEYTQLAFVLFLFYELSVGMYFPAVGYLRSQIIPEEYRASIASLYRVPMNIFTCLSLFWLKNVAHVDKDFALDTAISSHKAFVTCSALLVVSLILCKMLRRDADTEKIIV</sequence>
<dbReference type="PANTHER" id="PTHR23516">
    <property type="entry name" value="SAM (S-ADENOSYL METHIONINE) TRANSPORTER"/>
    <property type="match status" value="1"/>
</dbReference>
<feature type="transmembrane region" description="Helical" evidence="12">
    <location>
        <begin position="55"/>
        <end position="78"/>
    </location>
</feature>
<dbReference type="Pfam" id="PF05631">
    <property type="entry name" value="MFS_5"/>
    <property type="match status" value="1"/>
</dbReference>
<evidence type="ECO:0000256" key="3">
    <source>
        <dbReference type="ARBA" id="ARBA00021242"/>
    </source>
</evidence>
<reference evidence="13" key="2">
    <citation type="submission" date="2023-05" db="EMBL/GenBank/DDBJ databases">
        <authorList>
            <person name="Fouks B."/>
        </authorList>
    </citation>
    <scope>NUCLEOTIDE SEQUENCE</scope>
    <source>
        <strain evidence="13">Stay&amp;Tobe</strain>
        <tissue evidence="13">Testes</tissue>
    </source>
</reference>
<dbReference type="AlphaFoldDB" id="A0AAD7ZWL5"/>
<evidence type="ECO:0000256" key="12">
    <source>
        <dbReference type="SAM" id="Phobius"/>
    </source>
</evidence>
<dbReference type="GO" id="GO:0006811">
    <property type="term" value="P:monoatomic ion transport"/>
    <property type="evidence" value="ECO:0007669"/>
    <property type="project" value="UniProtKB-KW"/>
</dbReference>
<keyword evidence="6 12" id="KW-0812">Transmembrane</keyword>
<keyword evidence="5" id="KW-1003">Cell membrane</keyword>
<name>A0AAD7ZWL5_DIPPU</name>
<comment type="function">
    <text evidence="1">Mediates high-affinity intracellular uptake of the rare oligo-element molybdenum.</text>
</comment>
<keyword evidence="9 12" id="KW-0472">Membrane</keyword>
<accession>A0AAD7ZWL5</accession>
<evidence type="ECO:0000256" key="2">
    <source>
        <dbReference type="ARBA" id="ARBA00004651"/>
    </source>
</evidence>
<dbReference type="GO" id="GO:0005886">
    <property type="term" value="C:plasma membrane"/>
    <property type="evidence" value="ECO:0007669"/>
    <property type="project" value="UniProtKB-SubCell"/>
</dbReference>
<evidence type="ECO:0000256" key="5">
    <source>
        <dbReference type="ARBA" id="ARBA00022475"/>
    </source>
</evidence>
<evidence type="ECO:0000313" key="14">
    <source>
        <dbReference type="Proteomes" id="UP001233999"/>
    </source>
</evidence>
<feature type="transmembrane region" description="Helical" evidence="12">
    <location>
        <begin position="362"/>
        <end position="382"/>
    </location>
</feature>
<comment type="caution">
    <text evidence="13">The sequence shown here is derived from an EMBL/GenBank/DDBJ whole genome shotgun (WGS) entry which is preliminary data.</text>
</comment>
<evidence type="ECO:0000256" key="9">
    <source>
        <dbReference type="ARBA" id="ARBA00023136"/>
    </source>
</evidence>
<keyword evidence="14" id="KW-1185">Reference proteome</keyword>